<gene>
    <name evidence="5" type="ORF">SAMN04488503_2525</name>
</gene>
<feature type="repeat" description="TPR" evidence="3">
    <location>
        <begin position="184"/>
        <end position="217"/>
    </location>
</feature>
<dbReference type="InterPro" id="IPR051012">
    <property type="entry name" value="CellSynth/LPSAsmb/PSIAsmb"/>
</dbReference>
<proteinExistence type="predicted"/>
<dbReference type="Gene3D" id="1.25.40.10">
    <property type="entry name" value="Tetratricopeptide repeat domain"/>
    <property type="match status" value="1"/>
</dbReference>
<dbReference type="PANTHER" id="PTHR45586:SF1">
    <property type="entry name" value="LIPOPOLYSACCHARIDE ASSEMBLY PROTEIN B"/>
    <property type="match status" value="1"/>
</dbReference>
<evidence type="ECO:0000256" key="2">
    <source>
        <dbReference type="ARBA" id="ARBA00022803"/>
    </source>
</evidence>
<dbReference type="SMART" id="SM00028">
    <property type="entry name" value="TPR"/>
    <property type="match status" value="3"/>
</dbReference>
<dbReference type="Pfam" id="PF14559">
    <property type="entry name" value="TPR_19"/>
    <property type="match status" value="1"/>
</dbReference>
<keyword evidence="1" id="KW-0677">Repeat</keyword>
<protein>
    <submittedName>
        <fullName evidence="5">Tetratricopeptide repeat-containing protein</fullName>
    </submittedName>
</protein>
<dbReference type="Proteomes" id="UP000198324">
    <property type="component" value="Unassembled WGS sequence"/>
</dbReference>
<dbReference type="EMBL" id="FZOC01000005">
    <property type="protein sequence ID" value="SNS06411.1"/>
    <property type="molecule type" value="Genomic_DNA"/>
</dbReference>
<evidence type="ECO:0000313" key="5">
    <source>
        <dbReference type="EMBL" id="SNS06411.1"/>
    </source>
</evidence>
<organism evidence="5 6">
    <name type="scientific">Humidesulfovibrio mexicanus</name>
    <dbReference type="NCBI Taxonomy" id="147047"/>
    <lineage>
        <taxon>Bacteria</taxon>
        <taxon>Pseudomonadati</taxon>
        <taxon>Thermodesulfobacteriota</taxon>
        <taxon>Desulfovibrionia</taxon>
        <taxon>Desulfovibrionales</taxon>
        <taxon>Desulfovibrionaceae</taxon>
        <taxon>Humidesulfovibrio</taxon>
    </lineage>
</organism>
<dbReference type="InterPro" id="IPR019734">
    <property type="entry name" value="TPR_rpt"/>
</dbReference>
<keyword evidence="6" id="KW-1185">Reference proteome</keyword>
<dbReference type="PROSITE" id="PS50005">
    <property type="entry name" value="TPR"/>
    <property type="match status" value="1"/>
</dbReference>
<evidence type="ECO:0000256" key="3">
    <source>
        <dbReference type="PROSITE-ProRule" id="PRU00339"/>
    </source>
</evidence>
<evidence type="ECO:0000256" key="1">
    <source>
        <dbReference type="ARBA" id="ARBA00022737"/>
    </source>
</evidence>
<dbReference type="InterPro" id="IPR011990">
    <property type="entry name" value="TPR-like_helical_dom_sf"/>
</dbReference>
<evidence type="ECO:0000256" key="4">
    <source>
        <dbReference type="SAM" id="Coils"/>
    </source>
</evidence>
<dbReference type="RefSeq" id="WP_089274738.1">
    <property type="nucleotide sequence ID" value="NZ_FZOC01000005.1"/>
</dbReference>
<keyword evidence="4" id="KW-0175">Coiled coil</keyword>
<evidence type="ECO:0000313" key="6">
    <source>
        <dbReference type="Proteomes" id="UP000198324"/>
    </source>
</evidence>
<keyword evidence="2 3" id="KW-0802">TPR repeat</keyword>
<dbReference type="OrthoDB" id="5502572at2"/>
<dbReference type="PANTHER" id="PTHR45586">
    <property type="entry name" value="TPR REPEAT-CONTAINING PROTEIN PA4667"/>
    <property type="match status" value="1"/>
</dbReference>
<accession>A0A239BFZ2</accession>
<dbReference type="SUPFAM" id="SSF48452">
    <property type="entry name" value="TPR-like"/>
    <property type="match status" value="1"/>
</dbReference>
<reference evidence="5 6" key="1">
    <citation type="submission" date="2017-06" db="EMBL/GenBank/DDBJ databases">
        <authorList>
            <person name="Kim H.J."/>
            <person name="Triplett B.A."/>
        </authorList>
    </citation>
    <scope>NUCLEOTIDE SEQUENCE [LARGE SCALE GENOMIC DNA]</scope>
    <source>
        <strain evidence="5 6">DSM 13116</strain>
    </source>
</reference>
<dbReference type="AlphaFoldDB" id="A0A239BFZ2"/>
<feature type="coiled-coil region" evidence="4">
    <location>
        <begin position="87"/>
        <end position="122"/>
    </location>
</feature>
<sequence length="267" mass="30509">MSGELTKARQKLAGINASLKMGKYMTAAQALNDAIVLMLSAPLLKNEREEFAQMLDTAVYSLNNHKELRKFYPLLLHYTPGAEKKLLEELYEMRKVLQEDVNETAQKDLEALESKKREGLERGQKHLDEQQFDEARQAFDRLTGEFPGDAELKADIADRYYKAGLNQDAVGHLSQAINESPESIHLYNRIGIVLRKMQDFESAEGYYRRALGICQTDEYLFFNLGRLYYDWQKWAKMAEAAKMAVAINPNFVEAKKLLAFAQKKLGG</sequence>
<name>A0A239BFZ2_9BACT</name>